<evidence type="ECO:0008006" key="4">
    <source>
        <dbReference type="Google" id="ProtNLM"/>
    </source>
</evidence>
<feature type="transmembrane region" description="Helical" evidence="1">
    <location>
        <begin position="218"/>
        <end position="237"/>
    </location>
</feature>
<keyword evidence="3" id="KW-1185">Reference proteome</keyword>
<dbReference type="Proteomes" id="UP001501490">
    <property type="component" value="Unassembled WGS sequence"/>
</dbReference>
<feature type="transmembrane region" description="Helical" evidence="1">
    <location>
        <begin position="105"/>
        <end position="124"/>
    </location>
</feature>
<evidence type="ECO:0000313" key="2">
    <source>
        <dbReference type="EMBL" id="GAA3616218.1"/>
    </source>
</evidence>
<evidence type="ECO:0000256" key="1">
    <source>
        <dbReference type="SAM" id="Phobius"/>
    </source>
</evidence>
<protein>
    <recommendedName>
        <fullName evidence="4">Ceramidase</fullName>
    </recommendedName>
</protein>
<evidence type="ECO:0000313" key="3">
    <source>
        <dbReference type="Proteomes" id="UP001501490"/>
    </source>
</evidence>
<feature type="transmembrane region" description="Helical" evidence="1">
    <location>
        <begin position="9"/>
        <end position="31"/>
    </location>
</feature>
<keyword evidence="1" id="KW-0812">Transmembrane</keyword>
<keyword evidence="1" id="KW-1133">Transmembrane helix</keyword>
<keyword evidence="1" id="KW-0472">Membrane</keyword>
<accession>A0ABP6ZPL2</accession>
<sequence length="278" mass="30142">MPPTSARSIIVWAGASVAVLGTFLVVAGHGWPGRPDRCTLSIPDGCFCERFDPSAVLAGAPGVRQPANTWFNLYALGTSLYVAVRLSRDRSARVDRNLITSANPLADLYVFAVLLLGLGSMWFHASLEEWGGYIDGLSMYMFVGYLICYTAYRLSPSVARFWVGYIALVTAAMITQICWKSDGAAVAVVSVLVAVYFLLEIGSWVASGTVMLGRPKTIALWLTALGSISIAAAFWYLSRTGAALCDPDTLWQPHAVVWHPLAGVTAVLLYHYWREAPG</sequence>
<comment type="caution">
    <text evidence="2">The sequence shown here is derived from an EMBL/GenBank/DDBJ whole genome shotgun (WGS) entry which is preliminary data.</text>
</comment>
<reference evidence="3" key="1">
    <citation type="journal article" date="2019" name="Int. J. Syst. Evol. Microbiol.">
        <title>The Global Catalogue of Microorganisms (GCM) 10K type strain sequencing project: providing services to taxonomists for standard genome sequencing and annotation.</title>
        <authorList>
            <consortium name="The Broad Institute Genomics Platform"/>
            <consortium name="The Broad Institute Genome Sequencing Center for Infectious Disease"/>
            <person name="Wu L."/>
            <person name="Ma J."/>
        </authorList>
    </citation>
    <scope>NUCLEOTIDE SEQUENCE [LARGE SCALE GENOMIC DNA]</scope>
    <source>
        <strain evidence="3">JCM 16929</strain>
    </source>
</reference>
<feature type="transmembrane region" description="Helical" evidence="1">
    <location>
        <begin position="67"/>
        <end position="84"/>
    </location>
</feature>
<gene>
    <name evidence="2" type="ORF">GCM10022236_17970</name>
</gene>
<feature type="transmembrane region" description="Helical" evidence="1">
    <location>
        <begin position="257"/>
        <end position="273"/>
    </location>
</feature>
<feature type="transmembrane region" description="Helical" evidence="1">
    <location>
        <begin position="183"/>
        <end position="206"/>
    </location>
</feature>
<name>A0ABP6ZPL2_9ACTN</name>
<dbReference type="EMBL" id="BAABAB010000010">
    <property type="protein sequence ID" value="GAA3616218.1"/>
    <property type="molecule type" value="Genomic_DNA"/>
</dbReference>
<feature type="transmembrane region" description="Helical" evidence="1">
    <location>
        <begin position="159"/>
        <end position="177"/>
    </location>
</feature>
<organism evidence="2 3">
    <name type="scientific">Microlunatus ginsengisoli</name>
    <dbReference type="NCBI Taxonomy" id="363863"/>
    <lineage>
        <taxon>Bacteria</taxon>
        <taxon>Bacillati</taxon>
        <taxon>Actinomycetota</taxon>
        <taxon>Actinomycetes</taxon>
        <taxon>Propionibacteriales</taxon>
        <taxon>Propionibacteriaceae</taxon>
        <taxon>Microlunatus</taxon>
    </lineage>
</organism>
<proteinExistence type="predicted"/>
<feature type="transmembrane region" description="Helical" evidence="1">
    <location>
        <begin position="130"/>
        <end position="152"/>
    </location>
</feature>